<evidence type="ECO:0000256" key="1">
    <source>
        <dbReference type="SAM" id="MobiDB-lite"/>
    </source>
</evidence>
<reference evidence="2 3" key="1">
    <citation type="submission" date="2018-09" db="EMBL/GenBank/DDBJ databases">
        <title>Genomic investigation of the strawberry pathogen Phytophthora fragariae indicates pathogenicity is determined by transcriptional variation in three key races.</title>
        <authorList>
            <person name="Adams T.M."/>
            <person name="Armitage A.D."/>
            <person name="Sobczyk M.K."/>
            <person name="Bates H.J."/>
            <person name="Dunwell J.M."/>
            <person name="Nellist C.F."/>
            <person name="Harrison R.J."/>
        </authorList>
    </citation>
    <scope>NUCLEOTIDE SEQUENCE [LARGE SCALE GENOMIC DNA]</scope>
    <source>
        <strain evidence="2 3">NOV-77</strain>
    </source>
</reference>
<name>A0A6G0Q9D7_9STRA</name>
<protein>
    <submittedName>
        <fullName evidence="2">Uncharacterized protein</fullName>
    </submittedName>
</protein>
<feature type="region of interest" description="Disordered" evidence="1">
    <location>
        <begin position="49"/>
        <end position="122"/>
    </location>
</feature>
<proteinExistence type="predicted"/>
<evidence type="ECO:0000313" key="2">
    <source>
        <dbReference type="EMBL" id="KAE9276334.1"/>
    </source>
</evidence>
<evidence type="ECO:0000313" key="3">
    <source>
        <dbReference type="Proteomes" id="UP000486351"/>
    </source>
</evidence>
<feature type="compositionally biased region" description="Acidic residues" evidence="1">
    <location>
        <begin position="100"/>
        <end position="110"/>
    </location>
</feature>
<gene>
    <name evidence="2" type="ORF">PF008_g29118</name>
</gene>
<accession>A0A6G0Q9D7</accession>
<dbReference type="EMBL" id="QXFY01004620">
    <property type="protein sequence ID" value="KAE9276334.1"/>
    <property type="molecule type" value="Genomic_DNA"/>
</dbReference>
<dbReference type="Proteomes" id="UP000486351">
    <property type="component" value="Unassembled WGS sequence"/>
</dbReference>
<dbReference type="AlphaFoldDB" id="A0A6G0Q9D7"/>
<feature type="compositionally biased region" description="Basic and acidic residues" evidence="1">
    <location>
        <begin position="192"/>
        <end position="212"/>
    </location>
</feature>
<organism evidence="2 3">
    <name type="scientific">Phytophthora fragariae</name>
    <dbReference type="NCBI Taxonomy" id="53985"/>
    <lineage>
        <taxon>Eukaryota</taxon>
        <taxon>Sar</taxon>
        <taxon>Stramenopiles</taxon>
        <taxon>Oomycota</taxon>
        <taxon>Peronosporomycetes</taxon>
        <taxon>Peronosporales</taxon>
        <taxon>Peronosporaceae</taxon>
        <taxon>Phytophthora</taxon>
    </lineage>
</organism>
<sequence length="227" mass="23441">MGDAKTAHAQIKELLKIAKSERVNIPEVATIDITTALLASDGEEEAAMKKITAKFGGNKHELPAEMPQSNKKSKRGGENGGGESEPVTAGYAALSKDGSGEDFNEGEEEPMAPHKTAPVRLVDDVRQKKAKIAANQKLVDAIIRDHDGAITSAKAALAVPMVGDKISAQMGKVLATGKLEDQTGGQSAVGEGHADSAVDEGHADSAVDESHADSTVGEGHADSAADK</sequence>
<comment type="caution">
    <text evidence="2">The sequence shown here is derived from an EMBL/GenBank/DDBJ whole genome shotgun (WGS) entry which is preliminary data.</text>
</comment>
<feature type="region of interest" description="Disordered" evidence="1">
    <location>
        <begin position="179"/>
        <end position="227"/>
    </location>
</feature>